<dbReference type="Pfam" id="PF18962">
    <property type="entry name" value="Por_Secre_tail"/>
    <property type="match status" value="1"/>
</dbReference>
<evidence type="ECO:0000313" key="5">
    <source>
        <dbReference type="Proteomes" id="UP000505306"/>
    </source>
</evidence>
<gene>
    <name evidence="4" type="ORF">G5B37_04220</name>
</gene>
<proteinExistence type="predicted"/>
<dbReference type="InterPro" id="IPR026444">
    <property type="entry name" value="Secre_tail"/>
</dbReference>
<feature type="domain" description="Secretion system C-terminal sorting" evidence="3">
    <location>
        <begin position="956"/>
        <end position="1018"/>
    </location>
</feature>
<feature type="signal peptide" evidence="2">
    <location>
        <begin position="1"/>
        <end position="19"/>
    </location>
</feature>
<dbReference type="AlphaFoldDB" id="A0A6G6GJV0"/>
<dbReference type="RefSeq" id="WP_164678822.1">
    <property type="nucleotide sequence ID" value="NZ_CP049057.1"/>
</dbReference>
<keyword evidence="5" id="KW-1185">Reference proteome</keyword>
<protein>
    <submittedName>
        <fullName evidence="4">T9SS type A sorting domain-containing protein</fullName>
    </submittedName>
</protein>
<name>A0A6G6GJV0_9FLAO</name>
<feature type="chain" id="PRO_5026231326" evidence="2">
    <location>
        <begin position="20"/>
        <end position="1029"/>
    </location>
</feature>
<accession>A0A6G6GJV0</accession>
<reference evidence="4 5" key="1">
    <citation type="submission" date="2020-02" db="EMBL/GenBank/DDBJ databases">
        <title>Complete genome sequence of Flavobacteriaceae bacterium.</title>
        <authorList>
            <person name="Kim S.-J."/>
            <person name="Kim Y.-S."/>
            <person name="Kim K.-H."/>
        </authorList>
    </citation>
    <scope>NUCLEOTIDE SEQUENCE [LARGE SCALE GENOMIC DNA]</scope>
    <source>
        <strain evidence="4 5">RR4-40</strain>
    </source>
</reference>
<dbReference type="NCBIfam" id="TIGR04183">
    <property type="entry name" value="Por_Secre_tail"/>
    <property type="match status" value="1"/>
</dbReference>
<organism evidence="4 5">
    <name type="scientific">Rasiella rasia</name>
    <dbReference type="NCBI Taxonomy" id="2744027"/>
    <lineage>
        <taxon>Bacteria</taxon>
        <taxon>Pseudomonadati</taxon>
        <taxon>Bacteroidota</taxon>
        <taxon>Flavobacteriia</taxon>
        <taxon>Flavobacteriales</taxon>
        <taxon>Flavobacteriaceae</taxon>
        <taxon>Rasiella</taxon>
    </lineage>
</organism>
<evidence type="ECO:0000256" key="1">
    <source>
        <dbReference type="ARBA" id="ARBA00022729"/>
    </source>
</evidence>
<evidence type="ECO:0000256" key="2">
    <source>
        <dbReference type="SAM" id="SignalP"/>
    </source>
</evidence>
<keyword evidence="1 2" id="KW-0732">Signal</keyword>
<dbReference type="KEGG" id="mgel:G5B37_04220"/>
<dbReference type="Proteomes" id="UP000505306">
    <property type="component" value="Chromosome"/>
</dbReference>
<evidence type="ECO:0000313" key="4">
    <source>
        <dbReference type="EMBL" id="QIE58794.1"/>
    </source>
</evidence>
<dbReference type="EMBL" id="CP049057">
    <property type="protein sequence ID" value="QIE58794.1"/>
    <property type="molecule type" value="Genomic_DNA"/>
</dbReference>
<sequence length="1029" mass="109364">MMKYLTTILLLLTVQLGLANAPCSEENLTNNFETGITGFLAADITIAADTDMSLSSLQFNLWTDFTSVTVDAADIIIYTDNGGLPGSEIASFTGLIPDSDVEVMFPVGPFGLSAREVKFTIPSTELTGQTGSTTTFWVSISNIVTSTGTPAYVEINTTSIMGNEAASSSDGGATWSTSSGNEFVYTFDGECTPIGTPPNCIEENLTNNFETGITGFLAADITIAADTDMSLSSLQFNLWTDFTSVTVDAADIIIYTDNGGLPGSEIASFTGLIPDSDVEVMFPVGPFGLSAREVKFTIPSTELTGQTGSTTTYWVSISNIVTSTGTPAYVEINTTSIIGNEAASSSDGGATWSTSSGNEFVYTFGGGCTPIEVEPGCFEENLSNSFENALPSSSNGLFPDQIVATDLTIPADTDMSLTLINANLWVEYQSTGQTGGSILDADITIYSDASGLPGSVIATYTDLIPSSQTLLGTQFGFIEVFDVDFEIPATDLSGQVGEDTTYWVSIFFTTDGIDAVNGNWEVTTASSQGNPIAFSPDLGNSWQISSSFDGVYNFGGECTPIEVEPGCFEENLSNSFENALPSSSNGLFPDQIVATDLTIPADTDMSLTLINANLWVEYQSTGQTGGSILDADITIYSDASGLPGSVIATYTDLIPSSQTLLGTQFGFMEVFDVDFEIPATDLSGQVGEDTTYWVSIFFTTDGVDAVNGNWEVTTASSQGNPIAFSPDLGNSWQISSSFDGVYNFGGECTPIEVEPGCFEENLSNSFENALPSSSNGLFPDQIVATDLTIPADTDMSLTLINANLWVEYQSTGQTGGSILDADITIYSDASGLPGSVIATYTDLIPSSQTLLGTQFGFMEVFDVDFEIPATDLSGQVGEDTTYWVSIFFTTDGIDAVNGNWEVTTASSQGNPIAFSPDLGNSWQISSSFDGVYNFGGECTPIILGTEDNLFEGFKFYPNPAKEKVYIESTNNNQIEYLIVYNLLGQKIIRKTVNDTFSELNISSLSSGTYIIKLVGESNLISTSLKLIKL</sequence>
<evidence type="ECO:0000259" key="3">
    <source>
        <dbReference type="Pfam" id="PF18962"/>
    </source>
</evidence>